<dbReference type="Gene3D" id="2.60.40.10">
    <property type="entry name" value="Immunoglobulins"/>
    <property type="match status" value="1"/>
</dbReference>
<dbReference type="PROSITE" id="PS50835">
    <property type="entry name" value="IG_LIKE"/>
    <property type="match status" value="1"/>
</dbReference>
<protein>
    <recommendedName>
        <fullName evidence="4">Ig-like domain-containing protein</fullName>
    </recommendedName>
</protein>
<dbReference type="InterPro" id="IPR013783">
    <property type="entry name" value="Ig-like_fold"/>
</dbReference>
<proteinExistence type="predicted"/>
<dbReference type="Pfam" id="PF07686">
    <property type="entry name" value="V-set"/>
    <property type="match status" value="1"/>
</dbReference>
<dbReference type="PANTHER" id="PTHR23268:SF28">
    <property type="entry name" value="T CELL RECEPTOR BETA VARIABLE 19"/>
    <property type="match status" value="1"/>
</dbReference>
<accession>A0AAD8CNI5</accession>
<dbReference type="InterPro" id="IPR050413">
    <property type="entry name" value="TCR_beta_variable"/>
</dbReference>
<dbReference type="InterPro" id="IPR007110">
    <property type="entry name" value="Ig-like_dom"/>
</dbReference>
<dbReference type="PANTHER" id="PTHR23268">
    <property type="entry name" value="T-CELL RECEPTOR BETA CHAIN"/>
    <property type="match status" value="1"/>
</dbReference>
<dbReference type="InterPro" id="IPR036179">
    <property type="entry name" value="Ig-like_dom_sf"/>
</dbReference>
<dbReference type="SUPFAM" id="SSF48726">
    <property type="entry name" value="Immunoglobulin"/>
    <property type="match status" value="1"/>
</dbReference>
<evidence type="ECO:0000256" key="1">
    <source>
        <dbReference type="ARBA" id="ARBA00022729"/>
    </source>
</evidence>
<evidence type="ECO:0000259" key="4">
    <source>
        <dbReference type="PROSITE" id="PS50835"/>
    </source>
</evidence>
<comment type="caution">
    <text evidence="5">The sequence shown here is derived from an EMBL/GenBank/DDBJ whole genome shotgun (WGS) entry which is preliminary data.</text>
</comment>
<dbReference type="GO" id="GO:0005886">
    <property type="term" value="C:plasma membrane"/>
    <property type="evidence" value="ECO:0007669"/>
    <property type="project" value="TreeGrafter"/>
</dbReference>
<dbReference type="EMBL" id="JAGXEW010000040">
    <property type="protein sequence ID" value="KAK1153651.1"/>
    <property type="molecule type" value="Genomic_DNA"/>
</dbReference>
<feature type="chain" id="PRO_5041993644" description="Ig-like domain-containing protein" evidence="3">
    <location>
        <begin position="28"/>
        <end position="145"/>
    </location>
</feature>
<sequence>MSCQSSCFSIYLTLYLLFASFTGFSQAVTVTQTPEILLSSKRTNVTINCKHDQSSHNQIYWYRQVRDGGLTLIGYSPGANSKELEKGFESKFDIIRPDTYHSSLEIASLTSEDTAVYFCASSITLTQNCITALQKLTHAPQLRHS</sequence>
<evidence type="ECO:0000313" key="6">
    <source>
        <dbReference type="Proteomes" id="UP001230051"/>
    </source>
</evidence>
<dbReference type="SMART" id="SM00406">
    <property type="entry name" value="IGv"/>
    <property type="match status" value="1"/>
</dbReference>
<evidence type="ECO:0000256" key="2">
    <source>
        <dbReference type="ARBA" id="ARBA00022859"/>
    </source>
</evidence>
<feature type="domain" description="Ig-like" evidence="4">
    <location>
        <begin position="26"/>
        <end position="131"/>
    </location>
</feature>
<dbReference type="InterPro" id="IPR013106">
    <property type="entry name" value="Ig_V-set"/>
</dbReference>
<evidence type="ECO:0000313" key="5">
    <source>
        <dbReference type="EMBL" id="KAK1153651.1"/>
    </source>
</evidence>
<dbReference type="SMART" id="SM00409">
    <property type="entry name" value="IG"/>
    <property type="match status" value="1"/>
</dbReference>
<keyword evidence="1 3" id="KW-0732">Signal</keyword>
<dbReference type="GO" id="GO:0007166">
    <property type="term" value="P:cell surface receptor signaling pathway"/>
    <property type="evidence" value="ECO:0007669"/>
    <property type="project" value="TreeGrafter"/>
</dbReference>
<dbReference type="InterPro" id="IPR003599">
    <property type="entry name" value="Ig_sub"/>
</dbReference>
<gene>
    <name evidence="5" type="ORF">AOXY_G29752</name>
</gene>
<reference evidence="5" key="1">
    <citation type="submission" date="2022-02" db="EMBL/GenBank/DDBJ databases">
        <title>Atlantic sturgeon de novo genome assembly.</title>
        <authorList>
            <person name="Stock M."/>
            <person name="Klopp C."/>
            <person name="Guiguen Y."/>
            <person name="Cabau C."/>
            <person name="Parinello H."/>
            <person name="Santidrian Yebra-Pimentel E."/>
            <person name="Kuhl H."/>
            <person name="Dirks R.P."/>
            <person name="Guessner J."/>
            <person name="Wuertz S."/>
            <person name="Du K."/>
            <person name="Schartl M."/>
        </authorList>
    </citation>
    <scope>NUCLEOTIDE SEQUENCE</scope>
    <source>
        <strain evidence="5">STURGEONOMICS-FGT-2020</strain>
        <tissue evidence="5">Whole blood</tissue>
    </source>
</reference>
<dbReference type="GO" id="GO:0002376">
    <property type="term" value="P:immune system process"/>
    <property type="evidence" value="ECO:0007669"/>
    <property type="project" value="UniProtKB-KW"/>
</dbReference>
<feature type="signal peptide" evidence="3">
    <location>
        <begin position="1"/>
        <end position="27"/>
    </location>
</feature>
<dbReference type="AlphaFoldDB" id="A0AAD8CNI5"/>
<keyword evidence="6" id="KW-1185">Reference proteome</keyword>
<name>A0AAD8CNI5_ACIOX</name>
<organism evidence="5 6">
    <name type="scientific">Acipenser oxyrinchus oxyrinchus</name>
    <dbReference type="NCBI Taxonomy" id="40147"/>
    <lineage>
        <taxon>Eukaryota</taxon>
        <taxon>Metazoa</taxon>
        <taxon>Chordata</taxon>
        <taxon>Craniata</taxon>
        <taxon>Vertebrata</taxon>
        <taxon>Euteleostomi</taxon>
        <taxon>Actinopterygii</taxon>
        <taxon>Chondrostei</taxon>
        <taxon>Acipenseriformes</taxon>
        <taxon>Acipenseridae</taxon>
        <taxon>Acipenser</taxon>
    </lineage>
</organism>
<keyword evidence="2" id="KW-0391">Immunity</keyword>
<evidence type="ECO:0000256" key="3">
    <source>
        <dbReference type="SAM" id="SignalP"/>
    </source>
</evidence>
<dbReference type="Proteomes" id="UP001230051">
    <property type="component" value="Unassembled WGS sequence"/>
</dbReference>